<dbReference type="EMBL" id="GBRH01283517">
    <property type="protein sequence ID" value="JAD14378.1"/>
    <property type="molecule type" value="Transcribed_RNA"/>
</dbReference>
<protein>
    <submittedName>
        <fullName evidence="1">Uncharacterized protein</fullName>
    </submittedName>
</protein>
<name>A0A0A8XP66_ARUDO</name>
<sequence>MTTGDTLLSIALSDHGAYGSSYPQAGFSALNPSPSAQCTIDCSSKICSAVPHPRTALISPQSCPVDV</sequence>
<reference evidence="1" key="2">
    <citation type="journal article" date="2015" name="Data Brief">
        <title>Shoot transcriptome of the giant reed, Arundo donax.</title>
        <authorList>
            <person name="Barrero R.A."/>
            <person name="Guerrero F.D."/>
            <person name="Moolhuijzen P."/>
            <person name="Goolsby J.A."/>
            <person name="Tidwell J."/>
            <person name="Bellgard S.E."/>
            <person name="Bellgard M.I."/>
        </authorList>
    </citation>
    <scope>NUCLEOTIDE SEQUENCE</scope>
    <source>
        <tissue evidence="1">Shoot tissue taken approximately 20 cm above the soil surface</tissue>
    </source>
</reference>
<reference evidence="1" key="1">
    <citation type="submission" date="2014-09" db="EMBL/GenBank/DDBJ databases">
        <authorList>
            <person name="Magalhaes I.L.F."/>
            <person name="Oliveira U."/>
            <person name="Santos F.R."/>
            <person name="Vidigal T.H.D.A."/>
            <person name="Brescovit A.D."/>
            <person name="Santos A.J."/>
        </authorList>
    </citation>
    <scope>NUCLEOTIDE SEQUENCE</scope>
    <source>
        <tissue evidence="1">Shoot tissue taken approximately 20 cm above the soil surface</tissue>
    </source>
</reference>
<organism evidence="1">
    <name type="scientific">Arundo donax</name>
    <name type="common">Giant reed</name>
    <name type="synonym">Donax arundinaceus</name>
    <dbReference type="NCBI Taxonomy" id="35708"/>
    <lineage>
        <taxon>Eukaryota</taxon>
        <taxon>Viridiplantae</taxon>
        <taxon>Streptophyta</taxon>
        <taxon>Embryophyta</taxon>
        <taxon>Tracheophyta</taxon>
        <taxon>Spermatophyta</taxon>
        <taxon>Magnoliopsida</taxon>
        <taxon>Liliopsida</taxon>
        <taxon>Poales</taxon>
        <taxon>Poaceae</taxon>
        <taxon>PACMAD clade</taxon>
        <taxon>Arundinoideae</taxon>
        <taxon>Arundineae</taxon>
        <taxon>Arundo</taxon>
    </lineage>
</organism>
<proteinExistence type="predicted"/>
<accession>A0A0A8XP66</accession>
<dbReference type="AlphaFoldDB" id="A0A0A8XP66"/>
<evidence type="ECO:0000313" key="1">
    <source>
        <dbReference type="EMBL" id="JAD14378.1"/>
    </source>
</evidence>